<feature type="disulfide bond" evidence="15">
    <location>
        <begin position="574"/>
        <end position="585"/>
    </location>
</feature>
<keyword evidence="11 15" id="KW-1015">Disulfide bond</keyword>
<evidence type="ECO:0000256" key="10">
    <source>
        <dbReference type="ARBA" id="ARBA00023049"/>
    </source>
</evidence>
<dbReference type="PROSITE" id="PS50092">
    <property type="entry name" value="TSP1"/>
    <property type="match status" value="5"/>
</dbReference>
<feature type="disulfide bond" evidence="15">
    <location>
        <begin position="403"/>
        <end position="410"/>
    </location>
</feature>
<evidence type="ECO:0000256" key="3">
    <source>
        <dbReference type="ARBA" id="ARBA00022530"/>
    </source>
</evidence>
<comment type="subcellular location">
    <subcellularLocation>
        <location evidence="1">Secreted</location>
        <location evidence="1">Extracellular space</location>
        <location evidence="1">Extracellular matrix</location>
    </subcellularLocation>
</comment>
<dbReference type="PROSITE" id="PS50215">
    <property type="entry name" value="ADAM_MEPRO"/>
    <property type="match status" value="1"/>
</dbReference>
<dbReference type="SMART" id="SM00209">
    <property type="entry name" value="TSP1"/>
    <property type="match status" value="6"/>
</dbReference>
<dbReference type="GO" id="GO:0030198">
    <property type="term" value="P:extracellular matrix organization"/>
    <property type="evidence" value="ECO:0007669"/>
    <property type="project" value="InterPro"/>
</dbReference>
<dbReference type="Pfam" id="PF19236">
    <property type="entry name" value="ADAMTS_CR_3"/>
    <property type="match status" value="1"/>
</dbReference>
<keyword evidence="10" id="KW-0482">Metalloprotease</keyword>
<keyword evidence="4" id="KW-0645">Protease</keyword>
<dbReference type="InterPro" id="IPR041645">
    <property type="entry name" value="ADAMTS_CR_2"/>
</dbReference>
<keyword evidence="5 14" id="KW-0479">Metal-binding</keyword>
<evidence type="ECO:0000256" key="9">
    <source>
        <dbReference type="ARBA" id="ARBA00022833"/>
    </source>
</evidence>
<dbReference type="Pfam" id="PF01421">
    <property type="entry name" value="Reprolysin"/>
    <property type="match status" value="1"/>
</dbReference>
<keyword evidence="9 14" id="KW-0862">Zinc</keyword>
<feature type="domain" description="Peptidase M12B" evidence="18">
    <location>
        <begin position="301"/>
        <end position="506"/>
    </location>
</feature>
<dbReference type="SUPFAM" id="SSF82895">
    <property type="entry name" value="TSP-1 type 1 repeat"/>
    <property type="match status" value="5"/>
</dbReference>
<dbReference type="PANTHER" id="PTHR13723">
    <property type="entry name" value="ADAMTS A DISINTEGRIN AND METALLOPROTEASE WITH THROMBOSPONDIN MOTIFS PROTEASE"/>
    <property type="match status" value="1"/>
</dbReference>
<dbReference type="InterPro" id="IPR013273">
    <property type="entry name" value="ADAMTS/ADAMTS-like"/>
</dbReference>
<feature type="binding site" evidence="14">
    <location>
        <position position="392"/>
    </location>
    <ligand>
        <name>Ca(2+)</name>
        <dbReference type="ChEBI" id="CHEBI:29108"/>
        <label>1</label>
    </ligand>
</feature>
<evidence type="ECO:0000259" key="18">
    <source>
        <dbReference type="PROSITE" id="PS50215"/>
    </source>
</evidence>
<dbReference type="OrthoDB" id="10035764at2759"/>
<evidence type="ECO:0000256" key="15">
    <source>
        <dbReference type="PIRSR" id="PIRSR613273-3"/>
    </source>
</evidence>
<dbReference type="GO" id="GO:0031012">
    <property type="term" value="C:extracellular matrix"/>
    <property type="evidence" value="ECO:0007669"/>
    <property type="project" value="TreeGrafter"/>
</dbReference>
<protein>
    <submittedName>
        <fullName evidence="21">A disintegrin and metalloproteinase with thrombospondin motifs 16-like isoform X1</fullName>
    </submittedName>
</protein>
<dbReference type="GO" id="GO:0006508">
    <property type="term" value="P:proteolysis"/>
    <property type="evidence" value="ECO:0007669"/>
    <property type="project" value="UniProtKB-KW"/>
</dbReference>
<dbReference type="GO" id="GO:0004222">
    <property type="term" value="F:metalloendopeptidase activity"/>
    <property type="evidence" value="ECO:0007669"/>
    <property type="project" value="InterPro"/>
</dbReference>
<dbReference type="InterPro" id="IPR050439">
    <property type="entry name" value="ADAMTS_ADAMTS-like"/>
</dbReference>
<dbReference type="InterPro" id="IPR045371">
    <property type="entry name" value="ADAMTS_CR_3"/>
</dbReference>
<evidence type="ECO:0000256" key="8">
    <source>
        <dbReference type="ARBA" id="ARBA00022801"/>
    </source>
</evidence>
<keyword evidence="12" id="KW-0325">Glycoprotein</keyword>
<feature type="region of interest" description="Disordered" evidence="17">
    <location>
        <begin position="240"/>
        <end position="261"/>
    </location>
</feature>
<feature type="binding site" evidence="14 16">
    <location>
        <position position="448"/>
    </location>
    <ligand>
        <name>Zn(2+)</name>
        <dbReference type="ChEBI" id="CHEBI:29105"/>
        <note>catalytic</note>
    </ligand>
</feature>
<dbReference type="GO" id="GO:0046872">
    <property type="term" value="F:metal ion binding"/>
    <property type="evidence" value="ECO:0007669"/>
    <property type="project" value="UniProtKB-KW"/>
</dbReference>
<feature type="binding site" evidence="14 16">
    <location>
        <position position="444"/>
    </location>
    <ligand>
        <name>Zn(2+)</name>
        <dbReference type="ChEBI" id="CHEBI:29105"/>
        <note>catalytic</note>
    </ligand>
</feature>
<dbReference type="Pfam" id="PF00090">
    <property type="entry name" value="TSP_1"/>
    <property type="match status" value="1"/>
</dbReference>
<comment type="caution">
    <text evidence="16">Lacks conserved residue(s) required for the propagation of feature annotation.</text>
</comment>
<keyword evidence="7" id="KW-0677">Repeat</keyword>
<keyword evidence="3" id="KW-0272">Extracellular matrix</keyword>
<accession>A0A8B7XNF3</accession>
<dbReference type="PRINTS" id="PR01857">
    <property type="entry name" value="ADAMTSFAMILY"/>
</dbReference>
<dbReference type="Gene3D" id="2.20.100.10">
    <property type="entry name" value="Thrombospondin type-1 (TSP1) repeat"/>
    <property type="match status" value="6"/>
</dbReference>
<feature type="disulfide bond" evidence="15">
    <location>
        <begin position="613"/>
        <end position="651"/>
    </location>
</feature>
<feature type="binding site" evidence="14">
    <location>
        <position position="304"/>
    </location>
    <ligand>
        <name>Ca(2+)</name>
        <dbReference type="ChEBI" id="CHEBI:29108"/>
        <label>1</label>
    </ligand>
</feature>
<dbReference type="AlphaFoldDB" id="A0A8B7XNF3"/>
<feature type="disulfide bond" evidence="15">
    <location>
        <begin position="377"/>
        <end position="428"/>
    </location>
</feature>
<dbReference type="KEGG" id="aplc:110974783"/>
<dbReference type="InterPro" id="IPR010909">
    <property type="entry name" value="PLAC"/>
</dbReference>
<feature type="binding site" evidence="14">
    <location>
        <position position="304"/>
    </location>
    <ligand>
        <name>Ca(2+)</name>
        <dbReference type="ChEBI" id="CHEBI:29108"/>
        <label>2</label>
    </ligand>
</feature>
<dbReference type="Proteomes" id="UP000694845">
    <property type="component" value="Unplaced"/>
</dbReference>
<feature type="disulfide bond" evidence="15">
    <location>
        <begin position="624"/>
        <end position="636"/>
    </location>
</feature>
<feature type="binding site" evidence="14">
    <location>
        <position position="504"/>
    </location>
    <ligand>
        <name>Ca(2+)</name>
        <dbReference type="ChEBI" id="CHEBI:29108"/>
        <label>1</label>
    </ligand>
</feature>
<keyword evidence="14" id="KW-0106">Calcium</keyword>
<evidence type="ECO:0000256" key="5">
    <source>
        <dbReference type="ARBA" id="ARBA00022723"/>
    </source>
</evidence>
<dbReference type="InterPro" id="IPR036383">
    <property type="entry name" value="TSP1_rpt_sf"/>
</dbReference>
<evidence type="ECO:0000256" key="6">
    <source>
        <dbReference type="ARBA" id="ARBA00022729"/>
    </source>
</evidence>
<evidence type="ECO:0000256" key="7">
    <source>
        <dbReference type="ARBA" id="ARBA00022737"/>
    </source>
</evidence>
<reference evidence="21" key="1">
    <citation type="submission" date="2025-08" db="UniProtKB">
        <authorList>
            <consortium name="RefSeq"/>
        </authorList>
    </citation>
    <scope>IDENTIFICATION</scope>
</reference>
<dbReference type="Gene3D" id="2.60.120.830">
    <property type="match status" value="1"/>
</dbReference>
<organism evidence="20 21">
    <name type="scientific">Acanthaster planci</name>
    <name type="common">Crown-of-thorns starfish</name>
    <dbReference type="NCBI Taxonomy" id="133434"/>
    <lineage>
        <taxon>Eukaryota</taxon>
        <taxon>Metazoa</taxon>
        <taxon>Echinodermata</taxon>
        <taxon>Eleutherozoa</taxon>
        <taxon>Asterozoa</taxon>
        <taxon>Asteroidea</taxon>
        <taxon>Valvatacea</taxon>
        <taxon>Valvatida</taxon>
        <taxon>Acanthasteridae</taxon>
        <taxon>Acanthaster</taxon>
    </lineage>
</organism>
<keyword evidence="8" id="KW-0378">Hydrolase</keyword>
<dbReference type="FunFam" id="2.20.100.10:FF:000005">
    <property type="entry name" value="ADAM metallopeptidase with thrombospondin type 1 motif 9"/>
    <property type="match status" value="2"/>
</dbReference>
<name>A0A8B7XNF3_ACAPL</name>
<feature type="disulfide bond" evidence="15">
    <location>
        <begin position="422"/>
        <end position="501"/>
    </location>
</feature>
<dbReference type="Pfam" id="PF08686">
    <property type="entry name" value="PLAC"/>
    <property type="match status" value="1"/>
</dbReference>
<feature type="binding site" evidence="14 16">
    <location>
        <position position="454"/>
    </location>
    <ligand>
        <name>Zn(2+)</name>
        <dbReference type="ChEBI" id="CHEBI:29105"/>
        <note>catalytic</note>
    </ligand>
</feature>
<dbReference type="RefSeq" id="XP_022082348.1">
    <property type="nucleotide sequence ID" value="XM_022226656.1"/>
</dbReference>
<dbReference type="PROSITE" id="PS50900">
    <property type="entry name" value="PLAC"/>
    <property type="match status" value="1"/>
</dbReference>
<proteinExistence type="predicted"/>
<evidence type="ECO:0000256" key="4">
    <source>
        <dbReference type="ARBA" id="ARBA00022670"/>
    </source>
</evidence>
<feature type="disulfide bond" evidence="15">
    <location>
        <begin position="549"/>
        <end position="580"/>
    </location>
</feature>
<keyword evidence="6" id="KW-0732">Signal</keyword>
<dbReference type="Pfam" id="PF17771">
    <property type="entry name" value="ADAMTS_CR_2"/>
    <property type="match status" value="1"/>
</dbReference>
<feature type="compositionally biased region" description="Basic residues" evidence="17">
    <location>
        <begin position="244"/>
        <end position="261"/>
    </location>
</feature>
<dbReference type="PANTHER" id="PTHR13723:SF293">
    <property type="entry name" value="A DISINTEGRIN AND METALLOPROTEINASE WITH THROMBOSPONDIN MOTIFS 18"/>
    <property type="match status" value="1"/>
</dbReference>
<sequence length="1223" mass="138091">MLGETMVKTPLRYTGGIPLASSRPWRTRRTKSESRMEFKYIVFSIYFLLYFADSLCSEQNHIQENASKLSSHPLSTLQQLEEHKTYKGYEIVLPYQADSNGLFVSHILHPARRRRGADIPSLPATVHYKFSGYGQDFHLELSANQALLAPGFSVQWLAKGKVKQKDYIPEVDNCHYEGTLRSQASSTIAVSLCDGLTGLIRTATEDFLIEPLSEQLATQHNLSLEAGPKPHRLYRRSVDENPSARHHRRNHTKQHFCGSRKKFQPHVPEEPVFFVDEFHTPLHSVEHRSKRAIEGNIHRNRYVETLVVVDKKMIRNHGDEKITSYVLTILNMVTSLYKDATLGNTINIVLVSLLLLQDDQPGLNIDHHADHSLNSFCQWQSTLTTPNGSQHDHAILLTGMDICSWKNEPCDTLGFAPIGGMCSKYRSCTINEDTGLGLAFTVAHESGHSFGMVHDGDGNDCKKSSGYIMSPTLSGNNGRFHWSPCSQDYITTFLGSNRARCTEDEPVGITKYQFPSKLPGELYDADKQCQWQFGPRARLCSFNFGKSLCQSIWCHRDERRCETKFLPAADGTSCGFQHWCIQGDCVSRDKRGPQPVHGNWSEYGEYSPCSRTCGGGIQHKERLCNNPEPQNGGRYCEGSSHIYRMCNIQECEPDAIDFRAKQCAAYNGRPFRGSYYQWQPYVHTERKEACKLYCIAEGYDFYFPLNSKVHDGTRCSHDSLDTCVNGVCEKVGCDHVLGSDAQPDACGVCQGNNATCEFVSGVYSEQHTENDYYLVVKIPAGARHIRVTELSMSTSYLALRNDRFKYYLTGAWTVDWPGNFDIAGTVFEYRRPYNMPEYLQAVGPTSEDLVIEILLQGINPGIDYQYTIQRQDTKTVAPLHNYTWHLVESECSASCAGGVMTSEVSCLRNNATEVDSSFCDSDAKPNTGIFTCNLWPCPARWEVWEWGECSRSCGTGRQKRRVKCMRRMREEVDKSVKETYCTGPKPRKRRNCNMQDCPARWIPGTWSDCSVSCDTGFMTRTVVCQSVDSSGSPKVKPVAMCGGEQPPLRKTCNLKACPRKVQWYISAWSECSVTCGMGRRSRLIRCSYLDRQGQYRELEDSECASLERPNLATTKPCHRGVCQSQGAQRSAEWRAMAWSECTKTCGGGTRTRRVHCYTTRRRTAASNCNGRNKPSETETCNPEPCAQAACVDNYNWCYLVPQHGMCEHNFYGPKCCYSCKHSA</sequence>
<dbReference type="InterPro" id="IPR002870">
    <property type="entry name" value="Peptidase_M12B_N"/>
</dbReference>
<feature type="binding site" evidence="14">
    <location>
        <position position="504"/>
    </location>
    <ligand>
        <name>Ca(2+)</name>
        <dbReference type="ChEBI" id="CHEBI:29108"/>
        <label>2</label>
    </ligand>
</feature>
<keyword evidence="20" id="KW-1185">Reference proteome</keyword>
<feature type="disulfide bond" evidence="15">
    <location>
        <begin position="461"/>
        <end position="485"/>
    </location>
</feature>
<gene>
    <name evidence="21" type="primary">LOC110974783</name>
</gene>
<dbReference type="InterPro" id="IPR010294">
    <property type="entry name" value="ADAMTS_spacer1"/>
</dbReference>
<evidence type="ECO:0000256" key="14">
    <source>
        <dbReference type="PIRSR" id="PIRSR613273-2"/>
    </source>
</evidence>
<dbReference type="Gene3D" id="3.40.390.10">
    <property type="entry name" value="Collagenase (Catalytic Domain)"/>
    <property type="match status" value="1"/>
</dbReference>
<evidence type="ECO:0000256" key="12">
    <source>
        <dbReference type="ARBA" id="ARBA00023180"/>
    </source>
</evidence>
<feature type="disulfide bond" evidence="15">
    <location>
        <begin position="529"/>
        <end position="554"/>
    </location>
</feature>
<dbReference type="FunFam" id="2.20.100.10:FF:000006">
    <property type="entry name" value="A disintegrin and metalloproteinase with thrombospondin motifs 1"/>
    <property type="match status" value="1"/>
</dbReference>
<dbReference type="Pfam" id="PF05986">
    <property type="entry name" value="ADAMTS_spacer1"/>
    <property type="match status" value="1"/>
</dbReference>
<evidence type="ECO:0000313" key="21">
    <source>
        <dbReference type="RefSeq" id="XP_022082348.1"/>
    </source>
</evidence>
<evidence type="ECO:0000256" key="16">
    <source>
        <dbReference type="PROSITE-ProRule" id="PRU00276"/>
    </source>
</evidence>
<feature type="disulfide bond" evidence="15">
    <location>
        <begin position="540"/>
        <end position="561"/>
    </location>
</feature>
<feature type="active site" evidence="13 16">
    <location>
        <position position="445"/>
    </location>
</feature>
<dbReference type="InterPro" id="IPR000884">
    <property type="entry name" value="TSP1_rpt"/>
</dbReference>
<dbReference type="InterPro" id="IPR024079">
    <property type="entry name" value="MetalloPept_cat_dom_sf"/>
</dbReference>
<dbReference type="SUPFAM" id="SSF55486">
    <property type="entry name" value="Metalloproteases ('zincins'), catalytic domain"/>
    <property type="match status" value="1"/>
</dbReference>
<evidence type="ECO:0000256" key="11">
    <source>
        <dbReference type="ARBA" id="ARBA00023157"/>
    </source>
</evidence>
<dbReference type="CDD" id="cd04273">
    <property type="entry name" value="ZnMc_ADAMTS_like"/>
    <property type="match status" value="1"/>
</dbReference>
<evidence type="ECO:0000256" key="13">
    <source>
        <dbReference type="PIRSR" id="PIRSR613273-1"/>
    </source>
</evidence>
<evidence type="ECO:0000256" key="17">
    <source>
        <dbReference type="SAM" id="MobiDB-lite"/>
    </source>
</evidence>
<keyword evidence="2" id="KW-0964">Secreted</keyword>
<feature type="disulfide bond" evidence="15">
    <location>
        <begin position="609"/>
        <end position="646"/>
    </location>
</feature>
<evidence type="ECO:0000313" key="20">
    <source>
        <dbReference type="Proteomes" id="UP000694845"/>
    </source>
</evidence>
<comment type="cofactor">
    <cofactor evidence="14">
        <name>Zn(2+)</name>
        <dbReference type="ChEBI" id="CHEBI:29105"/>
    </cofactor>
    <text evidence="14">Binds 1 zinc ion per subunit.</text>
</comment>
<dbReference type="GeneID" id="110974783"/>
<evidence type="ECO:0000256" key="2">
    <source>
        <dbReference type="ARBA" id="ARBA00022525"/>
    </source>
</evidence>
<dbReference type="FunFam" id="2.60.120.830:FF:000001">
    <property type="entry name" value="A disintegrin and metalloproteinase with thrombospondin motifs 1"/>
    <property type="match status" value="1"/>
</dbReference>
<feature type="binding site" evidence="14">
    <location>
        <position position="501"/>
    </location>
    <ligand>
        <name>Ca(2+)</name>
        <dbReference type="ChEBI" id="CHEBI:29108"/>
        <label>1</label>
    </ligand>
</feature>
<evidence type="ECO:0000259" key="19">
    <source>
        <dbReference type="PROSITE" id="PS50900"/>
    </source>
</evidence>
<evidence type="ECO:0000256" key="1">
    <source>
        <dbReference type="ARBA" id="ARBA00004498"/>
    </source>
</evidence>
<dbReference type="FunFam" id="3.40.390.10:FF:000001">
    <property type="entry name" value="A disintegrin and metalloproteinase with thrombospondin motifs 1"/>
    <property type="match status" value="1"/>
</dbReference>
<dbReference type="Gene3D" id="3.40.1620.60">
    <property type="match status" value="1"/>
</dbReference>
<dbReference type="Pfam" id="PF19030">
    <property type="entry name" value="TSP1_ADAMTS"/>
    <property type="match status" value="5"/>
</dbReference>
<dbReference type="Pfam" id="PF01562">
    <property type="entry name" value="Pep_M12B_propep"/>
    <property type="match status" value="1"/>
</dbReference>
<feature type="domain" description="PLAC" evidence="19">
    <location>
        <begin position="1186"/>
        <end position="1223"/>
    </location>
</feature>
<dbReference type="InterPro" id="IPR001590">
    <property type="entry name" value="Peptidase_M12B"/>
</dbReference>